<feature type="coiled-coil region" evidence="10">
    <location>
        <begin position="57"/>
        <end position="85"/>
    </location>
</feature>
<dbReference type="PANTHER" id="PTHR12428">
    <property type="entry name" value="OXA1"/>
    <property type="match status" value="1"/>
</dbReference>
<organism evidence="13 14">
    <name type="scientific">Ruminococcus difficilis</name>
    <dbReference type="NCBI Taxonomy" id="2763069"/>
    <lineage>
        <taxon>Bacteria</taxon>
        <taxon>Bacillati</taxon>
        <taxon>Bacillota</taxon>
        <taxon>Clostridia</taxon>
        <taxon>Eubacteriales</taxon>
        <taxon>Oscillospiraceae</taxon>
        <taxon>Ruminococcus</taxon>
    </lineage>
</organism>
<keyword evidence="2" id="KW-0813">Transport</keyword>
<dbReference type="Pfam" id="PF02096">
    <property type="entry name" value="60KD_IMP"/>
    <property type="match status" value="1"/>
</dbReference>
<proteinExistence type="inferred from homology"/>
<reference evidence="13" key="1">
    <citation type="submission" date="2021-01" db="EMBL/GenBank/DDBJ databases">
        <title>Genome public.</title>
        <authorList>
            <person name="Liu C."/>
            <person name="Sun Q."/>
        </authorList>
    </citation>
    <scope>NUCLEOTIDE SEQUENCE</scope>
    <source>
        <strain evidence="13">M6</strain>
    </source>
</reference>
<dbReference type="CDD" id="cd20070">
    <property type="entry name" value="5TM_YidC_Alb3"/>
    <property type="match status" value="1"/>
</dbReference>
<feature type="domain" description="Membrane insertase YidC/Oxa/ALB C-terminal" evidence="12">
    <location>
        <begin position="25"/>
        <end position="278"/>
    </location>
</feature>
<evidence type="ECO:0000256" key="2">
    <source>
        <dbReference type="ARBA" id="ARBA00022448"/>
    </source>
</evidence>
<dbReference type="Proteomes" id="UP000633365">
    <property type="component" value="Unassembled WGS sequence"/>
</dbReference>
<dbReference type="PANTHER" id="PTHR12428:SF65">
    <property type="entry name" value="CYTOCHROME C OXIDASE ASSEMBLY PROTEIN COX18, MITOCHONDRIAL"/>
    <property type="match status" value="1"/>
</dbReference>
<feature type="transmembrane region" description="Helical" evidence="11">
    <location>
        <begin position="91"/>
        <end position="112"/>
    </location>
</feature>
<keyword evidence="7 11" id="KW-0472">Membrane</keyword>
<dbReference type="GO" id="GO:0005886">
    <property type="term" value="C:plasma membrane"/>
    <property type="evidence" value="ECO:0007669"/>
    <property type="project" value="UniProtKB-SubCell"/>
</dbReference>
<dbReference type="GO" id="GO:0051205">
    <property type="term" value="P:protein insertion into membrane"/>
    <property type="evidence" value="ECO:0007669"/>
    <property type="project" value="TreeGrafter"/>
</dbReference>
<feature type="transmembrane region" description="Helical" evidence="11">
    <location>
        <begin position="27"/>
        <end position="45"/>
    </location>
</feature>
<keyword evidence="14" id="KW-1185">Reference proteome</keyword>
<dbReference type="GO" id="GO:0032977">
    <property type="term" value="F:membrane insertase activity"/>
    <property type="evidence" value="ECO:0007669"/>
    <property type="project" value="InterPro"/>
</dbReference>
<dbReference type="NCBIfam" id="TIGR03592">
    <property type="entry name" value="yidC_oxa1_cterm"/>
    <property type="match status" value="1"/>
</dbReference>
<name>A0A935C2I5_9FIRM</name>
<dbReference type="InterPro" id="IPR001708">
    <property type="entry name" value="YidC/ALB3/OXA1/COX18"/>
</dbReference>
<dbReference type="GO" id="GO:0015031">
    <property type="term" value="P:protein transport"/>
    <property type="evidence" value="ECO:0007669"/>
    <property type="project" value="UniProtKB-KW"/>
</dbReference>
<evidence type="ECO:0000256" key="8">
    <source>
        <dbReference type="ARBA" id="ARBA00023186"/>
    </source>
</evidence>
<dbReference type="AlphaFoldDB" id="A0A935C2I5"/>
<evidence type="ECO:0000256" key="1">
    <source>
        <dbReference type="ARBA" id="ARBA00004651"/>
    </source>
</evidence>
<dbReference type="EMBL" id="JAEQMG010000123">
    <property type="protein sequence ID" value="MBK6089294.1"/>
    <property type="molecule type" value="Genomic_DNA"/>
</dbReference>
<comment type="similarity">
    <text evidence="9">Belongs to the OXA1/ALB3/YidC family.</text>
</comment>
<evidence type="ECO:0000256" key="4">
    <source>
        <dbReference type="ARBA" id="ARBA00022692"/>
    </source>
</evidence>
<evidence type="ECO:0000259" key="12">
    <source>
        <dbReference type="Pfam" id="PF02096"/>
    </source>
</evidence>
<protein>
    <submittedName>
        <fullName evidence="13">YidC/Oxa1 family membrane protein insertase</fullName>
    </submittedName>
</protein>
<keyword evidence="4 9" id="KW-0812">Transmembrane</keyword>
<keyword evidence="3" id="KW-1003">Cell membrane</keyword>
<dbReference type="RefSeq" id="WP_092966427.1">
    <property type="nucleotide sequence ID" value="NZ_JAEQMG010000123.1"/>
</dbReference>
<evidence type="ECO:0000256" key="7">
    <source>
        <dbReference type="ARBA" id="ARBA00023136"/>
    </source>
</evidence>
<keyword evidence="6 11" id="KW-1133">Transmembrane helix</keyword>
<gene>
    <name evidence="13" type="ORF">JKK62_11695</name>
</gene>
<evidence type="ECO:0000256" key="5">
    <source>
        <dbReference type="ARBA" id="ARBA00022927"/>
    </source>
</evidence>
<evidence type="ECO:0000256" key="10">
    <source>
        <dbReference type="SAM" id="Coils"/>
    </source>
</evidence>
<comment type="caution">
    <text evidence="13">The sequence shown here is derived from an EMBL/GenBank/DDBJ whole genome shotgun (WGS) entry which is preliminary data.</text>
</comment>
<evidence type="ECO:0000313" key="14">
    <source>
        <dbReference type="Proteomes" id="UP000633365"/>
    </source>
</evidence>
<evidence type="ECO:0000256" key="11">
    <source>
        <dbReference type="SAM" id="Phobius"/>
    </source>
</evidence>
<evidence type="ECO:0000256" key="6">
    <source>
        <dbReference type="ARBA" id="ARBA00022989"/>
    </source>
</evidence>
<dbReference type="InterPro" id="IPR047196">
    <property type="entry name" value="YidC_ALB_C"/>
</dbReference>
<keyword evidence="8" id="KW-0143">Chaperone</keyword>
<sequence length="329" mass="36964">MQIFGFLGSLLGYALWAAFYVFHNFGLAIIVFTIVIKAVLFPFSVKQQKSMAGNARMAKKQKELQEKYGNNRQLYQEELNKLYEKEGFKPMGGCVTMIIPMLVLFGVFYAVAYPLTNTLHLNADNVNQAVNYMSTIPGYVTSANPNYQQIALMKIFPYIVNTETIQGLFSAADVQQIHELSTGFDLFGFNLLNVPSDFGFWSWYLIFPVLCFLSNVGSQFIMTKVNSNAMGQQQGCMKWMMYLLPLFSAYIAYSVPCALAFYWIISAVISLVQSIVLAKIFGPAQMTANSEARHAALLFENEAKVPYVYAPRAVAQSNDNPSAKKKKKK</sequence>
<feature type="transmembrane region" description="Helical" evidence="11">
    <location>
        <begin position="200"/>
        <end position="218"/>
    </location>
</feature>
<keyword evidence="10" id="KW-0175">Coiled coil</keyword>
<evidence type="ECO:0000256" key="9">
    <source>
        <dbReference type="RuleBase" id="RU003945"/>
    </source>
</evidence>
<dbReference type="InterPro" id="IPR028055">
    <property type="entry name" value="YidC/Oxa/ALB_C"/>
</dbReference>
<accession>A0A935C2I5</accession>
<feature type="transmembrane region" description="Helical" evidence="11">
    <location>
        <begin position="239"/>
        <end position="255"/>
    </location>
</feature>
<evidence type="ECO:0000256" key="3">
    <source>
        <dbReference type="ARBA" id="ARBA00022475"/>
    </source>
</evidence>
<evidence type="ECO:0000313" key="13">
    <source>
        <dbReference type="EMBL" id="MBK6089294.1"/>
    </source>
</evidence>
<keyword evidence="5" id="KW-0653">Protein transport</keyword>
<comment type="subcellular location">
    <subcellularLocation>
        <location evidence="1">Cell membrane</location>
        <topology evidence="1">Multi-pass membrane protein</topology>
    </subcellularLocation>
    <subcellularLocation>
        <location evidence="9">Membrane</location>
        <topology evidence="9">Multi-pass membrane protein</topology>
    </subcellularLocation>
</comment>